<dbReference type="EMBL" id="JAUSWO010000001">
    <property type="protein sequence ID" value="MDQ0513745.1"/>
    <property type="molecule type" value="Genomic_DNA"/>
</dbReference>
<evidence type="ECO:0000313" key="10">
    <source>
        <dbReference type="EMBL" id="MDQ0513745.1"/>
    </source>
</evidence>
<protein>
    <recommendedName>
        <fullName evidence="6 7">Peptidyl-tRNA hydrolase</fullName>
        <shortName evidence="7">Pth</shortName>
        <ecNumber evidence="1 7">3.1.1.29</ecNumber>
    </recommendedName>
</protein>
<evidence type="ECO:0000256" key="3">
    <source>
        <dbReference type="ARBA" id="ARBA00022801"/>
    </source>
</evidence>
<dbReference type="CDD" id="cd00462">
    <property type="entry name" value="PTH"/>
    <property type="match status" value="1"/>
</dbReference>
<keyword evidence="7" id="KW-0963">Cytoplasm</keyword>
<dbReference type="Proteomes" id="UP001240643">
    <property type="component" value="Unassembled WGS sequence"/>
</dbReference>
<dbReference type="RefSeq" id="WP_256547556.1">
    <property type="nucleotide sequence ID" value="NZ_CP101809.1"/>
</dbReference>
<dbReference type="PROSITE" id="PS01195">
    <property type="entry name" value="PEPT_TRNA_HYDROL_1"/>
    <property type="match status" value="1"/>
</dbReference>
<dbReference type="Pfam" id="PF01195">
    <property type="entry name" value="Pept_tRNA_hydro"/>
    <property type="match status" value="1"/>
</dbReference>
<evidence type="ECO:0000256" key="7">
    <source>
        <dbReference type="HAMAP-Rule" id="MF_00083"/>
    </source>
</evidence>
<dbReference type="InterPro" id="IPR018171">
    <property type="entry name" value="Pept_tRNA_hydro_CS"/>
</dbReference>
<name>A0ABU0LYH5_9BACT</name>
<keyword evidence="3 7" id="KW-0378">Hydrolase</keyword>
<evidence type="ECO:0000256" key="1">
    <source>
        <dbReference type="ARBA" id="ARBA00013260"/>
    </source>
</evidence>
<dbReference type="SUPFAM" id="SSF53178">
    <property type="entry name" value="Peptidyl-tRNA hydrolase-like"/>
    <property type="match status" value="1"/>
</dbReference>
<accession>A0ABU0LYH5</accession>
<evidence type="ECO:0000256" key="6">
    <source>
        <dbReference type="ARBA" id="ARBA00050038"/>
    </source>
</evidence>
<evidence type="ECO:0000256" key="4">
    <source>
        <dbReference type="ARBA" id="ARBA00022884"/>
    </source>
</evidence>
<dbReference type="GO" id="GO:0004045">
    <property type="term" value="F:peptidyl-tRNA hydrolase activity"/>
    <property type="evidence" value="ECO:0007669"/>
    <property type="project" value="UniProtKB-EC"/>
</dbReference>
<dbReference type="InterPro" id="IPR036416">
    <property type="entry name" value="Pept_tRNA_hydro_sf"/>
</dbReference>
<evidence type="ECO:0000313" key="11">
    <source>
        <dbReference type="Proteomes" id="UP001240643"/>
    </source>
</evidence>
<feature type="site" description="Stabilizes the basic form of H active site to accept a proton" evidence="7">
    <location>
        <position position="94"/>
    </location>
</feature>
<evidence type="ECO:0000256" key="9">
    <source>
        <dbReference type="RuleBase" id="RU004320"/>
    </source>
</evidence>
<keyword evidence="2 7" id="KW-0820">tRNA-binding</keyword>
<dbReference type="HAMAP" id="MF_00083">
    <property type="entry name" value="Pept_tRNA_hydro_bact"/>
    <property type="match status" value="1"/>
</dbReference>
<comment type="function">
    <text evidence="7">Hydrolyzes ribosome-free peptidyl-tRNAs (with 1 or more amino acids incorporated), which drop off the ribosome during protein synthesis, or as a result of ribosome stalling.</text>
</comment>
<organism evidence="10 11">
    <name type="scientific">Mycoplasmoides fastidiosum</name>
    <dbReference type="NCBI Taxonomy" id="92758"/>
    <lineage>
        <taxon>Bacteria</taxon>
        <taxon>Bacillati</taxon>
        <taxon>Mycoplasmatota</taxon>
        <taxon>Mycoplasmoidales</taxon>
        <taxon>Mycoplasmoidaceae</taxon>
        <taxon>Mycoplasmoides</taxon>
    </lineage>
</organism>
<dbReference type="PANTHER" id="PTHR17224:SF1">
    <property type="entry name" value="PEPTIDYL-TRNA HYDROLASE"/>
    <property type="match status" value="1"/>
</dbReference>
<dbReference type="EC" id="3.1.1.29" evidence="1 7"/>
<sequence length="187" mass="21541">MKIKIIFGLGNPGYQYHQTRHNAGFLMIDQLVKKFNIQNSTNEFDGECYVFHYSDQLKVILVKPQTYMNLSGQCVQKMINFFKVLHKDILVIYDDLDLNFGNLRFKKNGSAGGQKGMMDIINKIGHNNIHRIKFGIGPKIGETSNFVLSNFNANQFLEIPVLAEKVFQAVKMFLDEQQPEKIMNFLN</sequence>
<comment type="caution">
    <text evidence="10">The sequence shown here is derived from an EMBL/GenBank/DDBJ whole genome shotgun (WGS) entry which is preliminary data.</text>
</comment>
<evidence type="ECO:0000256" key="5">
    <source>
        <dbReference type="ARBA" id="ARBA00038063"/>
    </source>
</evidence>
<comment type="function">
    <text evidence="7">Catalyzes the release of premature peptidyl moieties from peptidyl-tRNA molecules trapped in stalled 50S ribosomal subunits, and thus maintains levels of free tRNAs and 50S ribosomes.</text>
</comment>
<feature type="binding site" evidence="7">
    <location>
        <position position="69"/>
    </location>
    <ligand>
        <name>tRNA</name>
        <dbReference type="ChEBI" id="CHEBI:17843"/>
    </ligand>
</feature>
<feature type="active site" description="Proton acceptor" evidence="7">
    <location>
        <position position="21"/>
    </location>
</feature>
<keyword evidence="4 7" id="KW-0694">RNA-binding</keyword>
<feature type="site" description="Discriminates between blocked and unblocked aminoacyl-tRNA" evidence="7">
    <location>
        <position position="11"/>
    </location>
</feature>
<dbReference type="PANTHER" id="PTHR17224">
    <property type="entry name" value="PEPTIDYL-TRNA HYDROLASE"/>
    <property type="match status" value="1"/>
</dbReference>
<comment type="similarity">
    <text evidence="5 7 9">Belongs to the PTH family.</text>
</comment>
<dbReference type="Gene3D" id="3.40.50.1470">
    <property type="entry name" value="Peptidyl-tRNA hydrolase"/>
    <property type="match status" value="1"/>
</dbReference>
<evidence type="ECO:0000256" key="8">
    <source>
        <dbReference type="RuleBase" id="RU000673"/>
    </source>
</evidence>
<comment type="catalytic activity">
    <reaction evidence="7 8">
        <text>an N-acyl-L-alpha-aminoacyl-tRNA + H2O = an N-acyl-L-amino acid + a tRNA + H(+)</text>
        <dbReference type="Rhea" id="RHEA:54448"/>
        <dbReference type="Rhea" id="RHEA-COMP:10123"/>
        <dbReference type="Rhea" id="RHEA-COMP:13883"/>
        <dbReference type="ChEBI" id="CHEBI:15377"/>
        <dbReference type="ChEBI" id="CHEBI:15378"/>
        <dbReference type="ChEBI" id="CHEBI:59874"/>
        <dbReference type="ChEBI" id="CHEBI:78442"/>
        <dbReference type="ChEBI" id="CHEBI:138191"/>
        <dbReference type="EC" id="3.1.1.29"/>
    </reaction>
</comment>
<gene>
    <name evidence="7" type="primary">pth</name>
    <name evidence="10" type="ORF">J2Z62_000183</name>
</gene>
<dbReference type="InterPro" id="IPR001328">
    <property type="entry name" value="Pept_tRNA_hydro"/>
</dbReference>
<proteinExistence type="inferred from homology"/>
<dbReference type="NCBIfam" id="TIGR00447">
    <property type="entry name" value="pth"/>
    <property type="match status" value="1"/>
</dbReference>
<comment type="caution">
    <text evidence="7">Lacks conserved residue(s) required for the propagation of feature annotation.</text>
</comment>
<keyword evidence="11" id="KW-1185">Reference proteome</keyword>
<reference evidence="10" key="1">
    <citation type="submission" date="2023-07" db="EMBL/GenBank/DDBJ databases">
        <title>Genomic Encyclopedia of Type Strains, Phase IV (KMG-IV): sequencing the most valuable type-strain genomes for metagenomic binning, comparative biology and taxonomic classification.</title>
        <authorList>
            <person name="Goeker M."/>
        </authorList>
    </citation>
    <scope>NUCLEOTIDE SEQUENCE [LARGE SCALE GENOMIC DNA]</scope>
    <source>
        <strain evidence="10">DSM 21204</strain>
    </source>
</reference>
<comment type="subunit">
    <text evidence="7">Monomer.</text>
</comment>
<feature type="binding site" evidence="7">
    <location>
        <position position="16"/>
    </location>
    <ligand>
        <name>tRNA</name>
        <dbReference type="ChEBI" id="CHEBI:17843"/>
    </ligand>
</feature>
<feature type="binding site" evidence="7">
    <location>
        <position position="67"/>
    </location>
    <ligand>
        <name>tRNA</name>
        <dbReference type="ChEBI" id="CHEBI:17843"/>
    </ligand>
</feature>
<comment type="subcellular location">
    <subcellularLocation>
        <location evidence="7">Cytoplasm</location>
    </subcellularLocation>
</comment>
<evidence type="ECO:0000256" key="2">
    <source>
        <dbReference type="ARBA" id="ARBA00022555"/>
    </source>
</evidence>